<dbReference type="AlphaFoldDB" id="A0AAD4GAQ7"/>
<accession>A0AAD4GAQ7</accession>
<reference evidence="1" key="1">
    <citation type="submission" date="2019-10" db="EMBL/GenBank/DDBJ databases">
        <authorList>
            <consortium name="DOE Joint Genome Institute"/>
            <person name="Kuo A."/>
            <person name="Miyauchi S."/>
            <person name="Kiss E."/>
            <person name="Drula E."/>
            <person name="Kohler A."/>
            <person name="Sanchez-Garcia M."/>
            <person name="Andreopoulos B."/>
            <person name="Barry K.W."/>
            <person name="Bonito G."/>
            <person name="Buee M."/>
            <person name="Carver A."/>
            <person name="Chen C."/>
            <person name="Cichocki N."/>
            <person name="Clum A."/>
            <person name="Culley D."/>
            <person name="Crous P.W."/>
            <person name="Fauchery L."/>
            <person name="Girlanda M."/>
            <person name="Hayes R."/>
            <person name="Keri Z."/>
            <person name="LaButti K."/>
            <person name="Lipzen A."/>
            <person name="Lombard V."/>
            <person name="Magnuson J."/>
            <person name="Maillard F."/>
            <person name="Morin E."/>
            <person name="Murat C."/>
            <person name="Nolan M."/>
            <person name="Ohm R."/>
            <person name="Pangilinan J."/>
            <person name="Pereira M."/>
            <person name="Perotto S."/>
            <person name="Peter M."/>
            <person name="Riley R."/>
            <person name="Sitrit Y."/>
            <person name="Stielow B."/>
            <person name="Szollosi G."/>
            <person name="Zifcakova L."/>
            <person name="Stursova M."/>
            <person name="Spatafora J.W."/>
            <person name="Tedersoo L."/>
            <person name="Vaario L.-M."/>
            <person name="Yamada A."/>
            <person name="Yan M."/>
            <person name="Wang P."/>
            <person name="Xu J."/>
            <person name="Bruns T."/>
            <person name="Baldrian P."/>
            <person name="Vilgalys R."/>
            <person name="Henrissat B."/>
            <person name="Grigoriev I.V."/>
            <person name="Hibbett D."/>
            <person name="Nagy L.G."/>
            <person name="Martin F.M."/>
        </authorList>
    </citation>
    <scope>NUCLEOTIDE SEQUENCE</scope>
    <source>
        <strain evidence="1">BED1</strain>
    </source>
</reference>
<dbReference type="EMBL" id="WHUW01000034">
    <property type="protein sequence ID" value="KAF8433330.1"/>
    <property type="molecule type" value="Genomic_DNA"/>
</dbReference>
<organism evidence="1 2">
    <name type="scientific">Boletus edulis BED1</name>
    <dbReference type="NCBI Taxonomy" id="1328754"/>
    <lineage>
        <taxon>Eukaryota</taxon>
        <taxon>Fungi</taxon>
        <taxon>Dikarya</taxon>
        <taxon>Basidiomycota</taxon>
        <taxon>Agaricomycotina</taxon>
        <taxon>Agaricomycetes</taxon>
        <taxon>Agaricomycetidae</taxon>
        <taxon>Boletales</taxon>
        <taxon>Boletineae</taxon>
        <taxon>Boletaceae</taxon>
        <taxon>Boletoideae</taxon>
        <taxon>Boletus</taxon>
    </lineage>
</organism>
<comment type="caution">
    <text evidence="1">The sequence shown here is derived from an EMBL/GenBank/DDBJ whole genome shotgun (WGS) entry which is preliminary data.</text>
</comment>
<gene>
    <name evidence="1" type="ORF">L210DRAFT_3507087</name>
</gene>
<dbReference type="PANTHER" id="PTHR35871">
    <property type="entry name" value="EXPRESSED PROTEIN"/>
    <property type="match status" value="1"/>
</dbReference>
<keyword evidence="2" id="KW-1185">Reference proteome</keyword>
<evidence type="ECO:0000313" key="1">
    <source>
        <dbReference type="EMBL" id="KAF8433330.1"/>
    </source>
</evidence>
<protein>
    <submittedName>
        <fullName evidence="1">Uncharacterized protein</fullName>
    </submittedName>
</protein>
<dbReference type="Proteomes" id="UP001194468">
    <property type="component" value="Unassembled WGS sequence"/>
</dbReference>
<reference evidence="1" key="2">
    <citation type="journal article" date="2020" name="Nat. Commun.">
        <title>Large-scale genome sequencing of mycorrhizal fungi provides insights into the early evolution of symbiotic traits.</title>
        <authorList>
            <person name="Miyauchi S."/>
            <person name="Kiss E."/>
            <person name="Kuo A."/>
            <person name="Drula E."/>
            <person name="Kohler A."/>
            <person name="Sanchez-Garcia M."/>
            <person name="Morin E."/>
            <person name="Andreopoulos B."/>
            <person name="Barry K.W."/>
            <person name="Bonito G."/>
            <person name="Buee M."/>
            <person name="Carver A."/>
            <person name="Chen C."/>
            <person name="Cichocki N."/>
            <person name="Clum A."/>
            <person name="Culley D."/>
            <person name="Crous P.W."/>
            <person name="Fauchery L."/>
            <person name="Girlanda M."/>
            <person name="Hayes R.D."/>
            <person name="Keri Z."/>
            <person name="LaButti K."/>
            <person name="Lipzen A."/>
            <person name="Lombard V."/>
            <person name="Magnuson J."/>
            <person name="Maillard F."/>
            <person name="Murat C."/>
            <person name="Nolan M."/>
            <person name="Ohm R.A."/>
            <person name="Pangilinan J."/>
            <person name="Pereira M.F."/>
            <person name="Perotto S."/>
            <person name="Peter M."/>
            <person name="Pfister S."/>
            <person name="Riley R."/>
            <person name="Sitrit Y."/>
            <person name="Stielow J.B."/>
            <person name="Szollosi G."/>
            <person name="Zifcakova L."/>
            <person name="Stursova M."/>
            <person name="Spatafora J.W."/>
            <person name="Tedersoo L."/>
            <person name="Vaario L.M."/>
            <person name="Yamada A."/>
            <person name="Yan M."/>
            <person name="Wang P."/>
            <person name="Xu J."/>
            <person name="Bruns T."/>
            <person name="Baldrian P."/>
            <person name="Vilgalys R."/>
            <person name="Dunand C."/>
            <person name="Henrissat B."/>
            <person name="Grigoriev I.V."/>
            <person name="Hibbett D."/>
            <person name="Nagy L.G."/>
            <person name="Martin F.M."/>
        </authorList>
    </citation>
    <scope>NUCLEOTIDE SEQUENCE</scope>
    <source>
        <strain evidence="1">BED1</strain>
    </source>
</reference>
<dbReference type="PANTHER" id="PTHR35871:SF1">
    <property type="entry name" value="CXC1-LIKE CYSTEINE CLUSTER ASSOCIATED WITH KDZ TRANSPOSASES DOMAIN-CONTAINING PROTEIN"/>
    <property type="match status" value="1"/>
</dbReference>
<name>A0AAD4GAQ7_BOLED</name>
<evidence type="ECO:0000313" key="2">
    <source>
        <dbReference type="Proteomes" id="UP001194468"/>
    </source>
</evidence>
<sequence length="721" mass="82022">MARWKHSEKARMAGLMSWRAWASKKVQLGDWHQAVGNKNQEPYLAAPDSTPLQVASTDATDASDTFFGTSMSSSHCLSPANGADSQLVVTSHLPLWDVNNILPAALTEIPLTPTRNISFGTLKCMTYHLHLQIHSLAKDNVHHPSLWGLEDSELLTDEDMEEIAGPGIHWKSYQPHSLFEADTDSCVRSSLPSYGSHDVFKNAHQHHSHASVETEWRDLDINEVIDDEIDASNKAGYKDGKLNPVLPLPICQPPQKYYRITDESLATDLKLHLQSIGSDSENQAHHGFKKTVSLKTAEWWMEKLRYRWKKELKGQYVDGHECDDVVNYPQNVFLPAWRKYQLQIQKWKPDDLTVEEIEIRAQVAEHGHPASVVLWFHDESTFYANNRRKLHWVHESEGALPQPKEEGASLMVADFVSADYGWLQSPDGKESAHILFKAGKSCDGYFTNEDILAHANQAMNILEKYFSNENHVFIFDNAMMHLKWADDVLAACKLPKNPSGNWGIPRILKDVDGNVMLDEGGKAWREKICMVDGRLPNGQPQSLYFPEHHEKAGWFKGMAQILVECGYTDASSLRAECEDFKCPPNQSDCCCCCLLFSQPDFTNVQVESHLESLNFIEQCWGYAKHLYRMKEWSSLEEVLEKNVLESLDAMPMLSIFSIRSFHFIDAYDKGLDGIAAPWGIKKYWGHRVLPENILKEYDIHFNLKTTQADLVLEAIRDSKSR</sequence>
<proteinExistence type="predicted"/>